<evidence type="ECO:0000313" key="1">
    <source>
        <dbReference type="EMBL" id="CAG8621744.1"/>
    </source>
</evidence>
<dbReference type="AlphaFoldDB" id="A0A9N9GS75"/>
<organism evidence="1 2">
    <name type="scientific">Cetraspora pellucida</name>
    <dbReference type="NCBI Taxonomy" id="1433469"/>
    <lineage>
        <taxon>Eukaryota</taxon>
        <taxon>Fungi</taxon>
        <taxon>Fungi incertae sedis</taxon>
        <taxon>Mucoromycota</taxon>
        <taxon>Glomeromycotina</taxon>
        <taxon>Glomeromycetes</taxon>
        <taxon>Diversisporales</taxon>
        <taxon>Gigasporaceae</taxon>
        <taxon>Cetraspora</taxon>
    </lineage>
</organism>
<proteinExistence type="predicted"/>
<evidence type="ECO:0000313" key="2">
    <source>
        <dbReference type="Proteomes" id="UP000789759"/>
    </source>
</evidence>
<comment type="caution">
    <text evidence="1">The sequence shown here is derived from an EMBL/GenBank/DDBJ whole genome shotgun (WGS) entry which is preliminary data.</text>
</comment>
<keyword evidence="2" id="KW-1185">Reference proteome</keyword>
<accession>A0A9N9GS75</accession>
<protein>
    <submittedName>
        <fullName evidence="1">14761_t:CDS:1</fullName>
    </submittedName>
</protein>
<reference evidence="1" key="1">
    <citation type="submission" date="2021-06" db="EMBL/GenBank/DDBJ databases">
        <authorList>
            <person name="Kallberg Y."/>
            <person name="Tangrot J."/>
            <person name="Rosling A."/>
        </authorList>
    </citation>
    <scope>NUCLEOTIDE SEQUENCE</scope>
    <source>
        <strain evidence="1">FL966</strain>
    </source>
</reference>
<dbReference type="OrthoDB" id="2360971at2759"/>
<dbReference type="EMBL" id="CAJVQA010005496">
    <property type="protein sequence ID" value="CAG8621744.1"/>
    <property type="molecule type" value="Genomic_DNA"/>
</dbReference>
<dbReference type="Proteomes" id="UP000789759">
    <property type="component" value="Unassembled WGS sequence"/>
</dbReference>
<name>A0A9N9GS75_9GLOM</name>
<gene>
    <name evidence="1" type="ORF">CPELLU_LOCUS7957</name>
</gene>
<sequence length="129" mass="15109">MSEIRRHSDFIANSGLLRQIHDANKLARSYNYGHELSGFKAMLLVVIPECHRHNIRNQRMIKQITTCIWEDYATISEKEYFIDLADQINKILLSQRPSQIVRRPRSISNTMPNMEHTSLSRAIFYGSNF</sequence>